<dbReference type="Pfam" id="PF00172">
    <property type="entry name" value="Zn_clus"/>
    <property type="match status" value="1"/>
</dbReference>
<keyword evidence="2" id="KW-0539">Nucleus</keyword>
<evidence type="ECO:0000313" key="6">
    <source>
        <dbReference type="Proteomes" id="UP001302745"/>
    </source>
</evidence>
<dbReference type="GO" id="GO:0008270">
    <property type="term" value="F:zinc ion binding"/>
    <property type="evidence" value="ECO:0007669"/>
    <property type="project" value="InterPro"/>
</dbReference>
<evidence type="ECO:0000256" key="1">
    <source>
        <dbReference type="ARBA" id="ARBA00022723"/>
    </source>
</evidence>
<comment type="caution">
    <text evidence="5">The sequence shown here is derived from an EMBL/GenBank/DDBJ whole genome shotgun (WGS) entry which is preliminary data.</text>
</comment>
<dbReference type="Gene3D" id="4.10.240.10">
    <property type="entry name" value="Zn(2)-C6 fungal-type DNA-binding domain"/>
    <property type="match status" value="1"/>
</dbReference>
<dbReference type="PANTHER" id="PTHR47655">
    <property type="entry name" value="QUINIC ACID UTILIZATION ACTIVATOR"/>
    <property type="match status" value="1"/>
</dbReference>
<dbReference type="GO" id="GO:0003677">
    <property type="term" value="F:DNA binding"/>
    <property type="evidence" value="ECO:0007669"/>
    <property type="project" value="InterPro"/>
</dbReference>
<name>A0AAN6VL97_9PEZI</name>
<organism evidence="5 6">
    <name type="scientific">Chaetomidium leptoderma</name>
    <dbReference type="NCBI Taxonomy" id="669021"/>
    <lineage>
        <taxon>Eukaryota</taxon>
        <taxon>Fungi</taxon>
        <taxon>Dikarya</taxon>
        <taxon>Ascomycota</taxon>
        <taxon>Pezizomycotina</taxon>
        <taxon>Sordariomycetes</taxon>
        <taxon>Sordariomycetidae</taxon>
        <taxon>Sordariales</taxon>
        <taxon>Chaetomiaceae</taxon>
        <taxon>Chaetomidium</taxon>
    </lineage>
</organism>
<feature type="region of interest" description="Disordered" evidence="3">
    <location>
        <begin position="1"/>
        <end position="24"/>
    </location>
</feature>
<dbReference type="AlphaFoldDB" id="A0AAN6VL97"/>
<evidence type="ECO:0000313" key="5">
    <source>
        <dbReference type="EMBL" id="KAK4153355.1"/>
    </source>
</evidence>
<dbReference type="CDD" id="cd00067">
    <property type="entry name" value="GAL4"/>
    <property type="match status" value="1"/>
</dbReference>
<dbReference type="InterPro" id="IPR007219">
    <property type="entry name" value="XnlR_reg_dom"/>
</dbReference>
<feature type="region of interest" description="Disordered" evidence="3">
    <location>
        <begin position="148"/>
        <end position="233"/>
    </location>
</feature>
<dbReference type="CDD" id="cd12148">
    <property type="entry name" value="fungal_TF_MHR"/>
    <property type="match status" value="1"/>
</dbReference>
<keyword evidence="6" id="KW-1185">Reference proteome</keyword>
<reference evidence="5" key="1">
    <citation type="journal article" date="2023" name="Mol. Phylogenet. Evol.">
        <title>Genome-scale phylogeny and comparative genomics of the fungal order Sordariales.</title>
        <authorList>
            <person name="Hensen N."/>
            <person name="Bonometti L."/>
            <person name="Westerberg I."/>
            <person name="Brannstrom I.O."/>
            <person name="Guillou S."/>
            <person name="Cros-Aarteil S."/>
            <person name="Calhoun S."/>
            <person name="Haridas S."/>
            <person name="Kuo A."/>
            <person name="Mondo S."/>
            <person name="Pangilinan J."/>
            <person name="Riley R."/>
            <person name="LaButti K."/>
            <person name="Andreopoulos B."/>
            <person name="Lipzen A."/>
            <person name="Chen C."/>
            <person name="Yan M."/>
            <person name="Daum C."/>
            <person name="Ng V."/>
            <person name="Clum A."/>
            <person name="Steindorff A."/>
            <person name="Ohm R.A."/>
            <person name="Martin F."/>
            <person name="Silar P."/>
            <person name="Natvig D.O."/>
            <person name="Lalanne C."/>
            <person name="Gautier V."/>
            <person name="Ament-Velasquez S.L."/>
            <person name="Kruys A."/>
            <person name="Hutchinson M.I."/>
            <person name="Powell A.J."/>
            <person name="Barry K."/>
            <person name="Miller A.N."/>
            <person name="Grigoriev I.V."/>
            <person name="Debuchy R."/>
            <person name="Gladieux P."/>
            <person name="Hiltunen Thoren M."/>
            <person name="Johannesson H."/>
        </authorList>
    </citation>
    <scope>NUCLEOTIDE SEQUENCE</scope>
    <source>
        <strain evidence="5">CBS 538.74</strain>
    </source>
</reference>
<dbReference type="InterPro" id="IPR036864">
    <property type="entry name" value="Zn2-C6_fun-type_DNA-bd_sf"/>
</dbReference>
<dbReference type="InterPro" id="IPR052783">
    <property type="entry name" value="Metabolic/Drug-Res_Regulator"/>
</dbReference>
<accession>A0AAN6VL97</accession>
<dbReference type="GO" id="GO:0000981">
    <property type="term" value="F:DNA-binding transcription factor activity, RNA polymerase II-specific"/>
    <property type="evidence" value="ECO:0007669"/>
    <property type="project" value="InterPro"/>
</dbReference>
<dbReference type="EMBL" id="MU856943">
    <property type="protein sequence ID" value="KAK4153355.1"/>
    <property type="molecule type" value="Genomic_DNA"/>
</dbReference>
<dbReference type="Pfam" id="PF04082">
    <property type="entry name" value="Fungal_trans"/>
    <property type="match status" value="1"/>
</dbReference>
<evidence type="ECO:0000256" key="2">
    <source>
        <dbReference type="ARBA" id="ARBA00023242"/>
    </source>
</evidence>
<dbReference type="SMART" id="SM00066">
    <property type="entry name" value="GAL4"/>
    <property type="match status" value="1"/>
</dbReference>
<dbReference type="GO" id="GO:0006351">
    <property type="term" value="P:DNA-templated transcription"/>
    <property type="evidence" value="ECO:0007669"/>
    <property type="project" value="InterPro"/>
</dbReference>
<feature type="region of interest" description="Disordered" evidence="3">
    <location>
        <begin position="613"/>
        <end position="666"/>
    </location>
</feature>
<dbReference type="PROSITE" id="PS50048">
    <property type="entry name" value="ZN2_CY6_FUNGAL_2"/>
    <property type="match status" value="1"/>
</dbReference>
<dbReference type="PANTHER" id="PTHR47655:SF2">
    <property type="entry name" value="QUINIC ACID UTILIZATION ACTIVATOR"/>
    <property type="match status" value="1"/>
</dbReference>
<evidence type="ECO:0000256" key="3">
    <source>
        <dbReference type="SAM" id="MobiDB-lite"/>
    </source>
</evidence>
<protein>
    <recommendedName>
        <fullName evidence="4">Zn(2)-C6 fungal-type domain-containing protein</fullName>
    </recommendedName>
</protein>
<feature type="domain" description="Zn(2)-C6 fungal-type" evidence="4">
    <location>
        <begin position="46"/>
        <end position="76"/>
    </location>
</feature>
<evidence type="ECO:0000259" key="4">
    <source>
        <dbReference type="PROSITE" id="PS50048"/>
    </source>
</evidence>
<dbReference type="GO" id="GO:0045944">
    <property type="term" value="P:positive regulation of transcription by RNA polymerase II"/>
    <property type="evidence" value="ECO:0007669"/>
    <property type="project" value="TreeGrafter"/>
</dbReference>
<reference evidence="5" key="2">
    <citation type="submission" date="2023-05" db="EMBL/GenBank/DDBJ databases">
        <authorList>
            <consortium name="Lawrence Berkeley National Laboratory"/>
            <person name="Steindorff A."/>
            <person name="Hensen N."/>
            <person name="Bonometti L."/>
            <person name="Westerberg I."/>
            <person name="Brannstrom I.O."/>
            <person name="Guillou S."/>
            <person name="Cros-Aarteil S."/>
            <person name="Calhoun S."/>
            <person name="Haridas S."/>
            <person name="Kuo A."/>
            <person name="Mondo S."/>
            <person name="Pangilinan J."/>
            <person name="Riley R."/>
            <person name="Labutti K."/>
            <person name="Andreopoulos B."/>
            <person name="Lipzen A."/>
            <person name="Chen C."/>
            <person name="Yanf M."/>
            <person name="Daum C."/>
            <person name="Ng V."/>
            <person name="Clum A."/>
            <person name="Ohm R."/>
            <person name="Martin F."/>
            <person name="Silar P."/>
            <person name="Natvig D."/>
            <person name="Lalanne C."/>
            <person name="Gautier V."/>
            <person name="Ament-Velasquez S.L."/>
            <person name="Kruys A."/>
            <person name="Hutchinson M.I."/>
            <person name="Powell A.J."/>
            <person name="Barry K."/>
            <person name="Miller A.N."/>
            <person name="Grigoriev I.V."/>
            <person name="Debuchy R."/>
            <person name="Gladieux P."/>
            <person name="Thoren M.H."/>
            <person name="Johannesson H."/>
        </authorList>
    </citation>
    <scope>NUCLEOTIDE SEQUENCE</scope>
    <source>
        <strain evidence="5">CBS 538.74</strain>
    </source>
</reference>
<dbReference type="SUPFAM" id="SSF57701">
    <property type="entry name" value="Zn2/Cys6 DNA-binding domain"/>
    <property type="match status" value="1"/>
</dbReference>
<sequence length="803" mass="86833">MPPKRRATETETPNNPNTALPGQPEVLLPAAQPAPATAKRQRVSRACDQCRAARERCDGKQPRCHPCVSQSRPCTYEVSPKKRGVQTGYIRTLELALGWVFEKVPNSEETLSALLAQDSGQGHSLLAGKDPGGVDRLQKRWRKSRVHRGIDRILSGETVPSLGQGGLSPSADASDTEGGAARARTHPDSIAPDTETATQDTPSSRRMSFGHCPPITPSGDPLGPGQPRQMPPLSGRLQCSQVPSGYLKLPADHWRLLDIYFSYTHSWLPILEKQDLFQASYLYPDHGLAINPKDPSSAVHAELWAALALASFQDAASSKSFPSEHTDPEGPHPNKIYDTARGLLPSEHGPFQVHHARASLLLSLVNLGQEKLTGAGLLAGAAIRILLDPDTTQCGAQNRNGQRMELTTMSCFLVDTILSMRCSRPPHLRAEDLTALPSASESGLDQWEPWTPCEGFGAANTGSRSSRSPAFCLSTFNQLYAIITVVARETSKRRQGLSPRGESSSFATQLQQAIDPNLPFGDFVISPTCGTASVPTPYLVRATYLWASAVAEPHAETLLTLLDDTLNKYQRLFGRSSTPPFIPTCIASFANEEHLLRCSEQNREILRGLVSTHSSRRLKERRSSSVHGSQPIPLSRPAQDPFEMPSAPHLSAPSNSTTNYPAPIMPPHYSNMTATQHHRPHASNRGYGSFLAPGMGGSYQPPFTNSVAISQGSNMHMQYPGTGMVPMSGIGTATAPTHRDHPSSHSLIPLQGFGPSPDYDALLDDLASIECVDAVDIDAQVMANLGFAPGCDITEILTRDFGV</sequence>
<keyword evidence="1" id="KW-0479">Metal-binding</keyword>
<dbReference type="Proteomes" id="UP001302745">
    <property type="component" value="Unassembled WGS sequence"/>
</dbReference>
<feature type="compositionally biased region" description="Polar residues" evidence="3">
    <location>
        <begin position="195"/>
        <end position="206"/>
    </location>
</feature>
<proteinExistence type="predicted"/>
<dbReference type="PROSITE" id="PS00463">
    <property type="entry name" value="ZN2_CY6_FUNGAL_1"/>
    <property type="match status" value="1"/>
</dbReference>
<gene>
    <name evidence="5" type="ORF">C8A00DRAFT_15417</name>
</gene>
<dbReference type="InterPro" id="IPR001138">
    <property type="entry name" value="Zn2Cys6_DnaBD"/>
</dbReference>